<dbReference type="RefSeq" id="WP_191624887.1">
    <property type="nucleotide sequence ID" value="NZ_CABVHR010000005.1"/>
</dbReference>
<name>A0A8H2RRT3_PSEFL</name>
<sequence>MMASSDKSIARITKRPMPLYKQIAQLGLMFIALLMMLALSAALAMELTLGTL</sequence>
<gene>
    <name evidence="1" type="ORF">PS900_00721</name>
</gene>
<dbReference type="EMBL" id="CABVIE010000002">
    <property type="protein sequence ID" value="VVO59451.1"/>
    <property type="molecule type" value="Genomic_DNA"/>
</dbReference>
<proteinExistence type="predicted"/>
<dbReference type="AlphaFoldDB" id="A0A8H2RRT3"/>
<organism evidence="1 2">
    <name type="scientific">Pseudomonas fluorescens</name>
    <dbReference type="NCBI Taxonomy" id="294"/>
    <lineage>
        <taxon>Bacteria</taxon>
        <taxon>Pseudomonadati</taxon>
        <taxon>Pseudomonadota</taxon>
        <taxon>Gammaproteobacteria</taxon>
        <taxon>Pseudomonadales</taxon>
        <taxon>Pseudomonadaceae</taxon>
        <taxon>Pseudomonas</taxon>
    </lineage>
</organism>
<dbReference type="Proteomes" id="UP000325723">
    <property type="component" value="Unassembled WGS sequence"/>
</dbReference>
<protein>
    <submittedName>
        <fullName evidence="1">Uncharacterized protein</fullName>
    </submittedName>
</protein>
<comment type="caution">
    <text evidence="1">The sequence shown here is derived from an EMBL/GenBank/DDBJ whole genome shotgun (WGS) entry which is preliminary data.</text>
</comment>
<evidence type="ECO:0000313" key="2">
    <source>
        <dbReference type="Proteomes" id="UP000325723"/>
    </source>
</evidence>
<accession>A0A8H2RRT3</accession>
<evidence type="ECO:0000313" key="1">
    <source>
        <dbReference type="EMBL" id="VVO59451.1"/>
    </source>
</evidence>
<reference evidence="1 2" key="1">
    <citation type="submission" date="2019-09" db="EMBL/GenBank/DDBJ databases">
        <authorList>
            <person name="Chandra G."/>
            <person name="Truman W A."/>
        </authorList>
    </citation>
    <scope>NUCLEOTIDE SEQUENCE [LARGE SCALE GENOMIC DNA]</scope>
    <source>
        <strain evidence="1">PS900</strain>
    </source>
</reference>